<feature type="transmembrane region" description="Helical" evidence="13">
    <location>
        <begin position="207"/>
        <end position="224"/>
    </location>
</feature>
<dbReference type="PANTHER" id="PTHR30474">
    <property type="entry name" value="CELL CYCLE PROTEIN"/>
    <property type="match status" value="1"/>
</dbReference>
<evidence type="ECO:0000256" key="12">
    <source>
        <dbReference type="ARBA" id="ARBA00033270"/>
    </source>
</evidence>
<dbReference type="EMBL" id="JAATLI010000003">
    <property type="protein sequence ID" value="NJC17295.1"/>
    <property type="molecule type" value="Genomic_DNA"/>
</dbReference>
<feature type="transmembrane region" description="Helical" evidence="13">
    <location>
        <begin position="12"/>
        <end position="33"/>
    </location>
</feature>
<feature type="transmembrane region" description="Helical" evidence="13">
    <location>
        <begin position="231"/>
        <end position="253"/>
    </location>
</feature>
<keyword evidence="7" id="KW-0573">Peptidoglycan synthesis</keyword>
<keyword evidence="4" id="KW-0808">Transferase</keyword>
<name>A0A7X6BHX1_9BACT</name>
<dbReference type="Proteomes" id="UP001302374">
    <property type="component" value="Chromosome"/>
</dbReference>
<dbReference type="Pfam" id="PF01098">
    <property type="entry name" value="FTSW_RODA_SPOVE"/>
    <property type="match status" value="2"/>
</dbReference>
<dbReference type="GeneID" id="86889836"/>
<dbReference type="GO" id="GO:0015648">
    <property type="term" value="F:lipid-linked peptidoglycan transporter activity"/>
    <property type="evidence" value="ECO:0007669"/>
    <property type="project" value="TreeGrafter"/>
</dbReference>
<dbReference type="InterPro" id="IPR011923">
    <property type="entry name" value="RodA/MrdB"/>
</dbReference>
<dbReference type="NCBIfam" id="NF037961">
    <property type="entry name" value="RodA_shape"/>
    <property type="match status" value="2"/>
</dbReference>
<feature type="transmembrane region" description="Helical" evidence="13">
    <location>
        <begin position="411"/>
        <end position="438"/>
    </location>
</feature>
<keyword evidence="5 13" id="KW-0812">Transmembrane</keyword>
<evidence type="ECO:0000256" key="11">
    <source>
        <dbReference type="ARBA" id="ARBA00032370"/>
    </source>
</evidence>
<feature type="transmembrane region" description="Helical" evidence="13">
    <location>
        <begin position="77"/>
        <end position="97"/>
    </location>
</feature>
<keyword evidence="17" id="KW-1185">Reference proteome</keyword>
<dbReference type="PANTHER" id="PTHR30474:SF1">
    <property type="entry name" value="PEPTIDOGLYCAN GLYCOSYLTRANSFERASE MRDB"/>
    <property type="match status" value="1"/>
</dbReference>
<dbReference type="GO" id="GO:0008360">
    <property type="term" value="P:regulation of cell shape"/>
    <property type="evidence" value="ECO:0007669"/>
    <property type="project" value="UniProtKB-KW"/>
</dbReference>
<evidence type="ECO:0000256" key="2">
    <source>
        <dbReference type="ARBA" id="ARBA00022475"/>
    </source>
</evidence>
<proteinExistence type="predicted"/>
<keyword evidence="3" id="KW-0328">Glycosyltransferase</keyword>
<evidence type="ECO:0000256" key="10">
    <source>
        <dbReference type="ARBA" id="ARBA00023316"/>
    </source>
</evidence>
<dbReference type="RefSeq" id="WP_118302350.1">
    <property type="nucleotide sequence ID" value="NZ_BMPA01000003.1"/>
</dbReference>
<evidence type="ECO:0000256" key="9">
    <source>
        <dbReference type="ARBA" id="ARBA00023136"/>
    </source>
</evidence>
<dbReference type="GO" id="GO:0032153">
    <property type="term" value="C:cell division site"/>
    <property type="evidence" value="ECO:0007669"/>
    <property type="project" value="TreeGrafter"/>
</dbReference>
<reference evidence="14 16" key="2">
    <citation type="submission" date="2020-03" db="EMBL/GenBank/DDBJ databases">
        <title>Genomic Encyclopedia of Type Strains, Phase IV (KMG-IV): sequencing the most valuable type-strain genomes for metagenomic binning, comparative biology and taxonomic classification.</title>
        <authorList>
            <person name="Goeker M."/>
        </authorList>
    </citation>
    <scope>NUCLEOTIDE SEQUENCE [LARGE SCALE GENOMIC DNA]</scope>
    <source>
        <strain evidence="14 16">DSM 105722</strain>
    </source>
</reference>
<accession>A0A7X6BHX1</accession>
<evidence type="ECO:0000313" key="17">
    <source>
        <dbReference type="Proteomes" id="UP001302374"/>
    </source>
</evidence>
<evidence type="ECO:0000256" key="6">
    <source>
        <dbReference type="ARBA" id="ARBA00022960"/>
    </source>
</evidence>
<evidence type="ECO:0000256" key="5">
    <source>
        <dbReference type="ARBA" id="ARBA00022692"/>
    </source>
</evidence>
<evidence type="ECO:0000256" key="7">
    <source>
        <dbReference type="ARBA" id="ARBA00022984"/>
    </source>
</evidence>
<organism evidence="14 16">
    <name type="scientific">Butyricimonas paravirosa</name>
    <dbReference type="NCBI Taxonomy" id="1472417"/>
    <lineage>
        <taxon>Bacteria</taxon>
        <taxon>Pseudomonadati</taxon>
        <taxon>Bacteroidota</taxon>
        <taxon>Bacteroidia</taxon>
        <taxon>Bacteroidales</taxon>
        <taxon>Odoribacteraceae</taxon>
        <taxon>Butyricimonas</taxon>
    </lineage>
</organism>
<dbReference type="GO" id="GO:0009252">
    <property type="term" value="P:peptidoglycan biosynthetic process"/>
    <property type="evidence" value="ECO:0007669"/>
    <property type="project" value="UniProtKB-KW"/>
</dbReference>
<evidence type="ECO:0000313" key="14">
    <source>
        <dbReference type="EMBL" id="NJC17295.1"/>
    </source>
</evidence>
<evidence type="ECO:0000256" key="3">
    <source>
        <dbReference type="ARBA" id="ARBA00022676"/>
    </source>
</evidence>
<evidence type="ECO:0000313" key="16">
    <source>
        <dbReference type="Proteomes" id="UP000576368"/>
    </source>
</evidence>
<feature type="transmembrane region" description="Helical" evidence="13">
    <location>
        <begin position="378"/>
        <end position="399"/>
    </location>
</feature>
<dbReference type="AlphaFoldDB" id="A0A7X6BHX1"/>
<sequence>MNSRSNNLLANIDWVSILLYLLLVLIGWINIYAAVYDENHSSILDISQKYGKQLIWIGAAFVLAFLVLLTDSKFFTTFSMVIYGIMIFLLIAVLFFGTETKGARSWFEVGDFRIQPAEFAKFATNLAIAYVMSRHNFKVMRFSSLLTIGLILALPAGLIILQNDTGSALVYSSFILVLFREGLHGSILLLCFVAAAIFIMALLYTPFTVLLVIIGGTLIAFYYYRHDIRELFQIILFIGCGFGLFVLIKWMFNLSISDYYMLLIVYVITSITSIYPIYKRKMKNMITLLLISWLCVGAAPSVNYAFDHLQPHQQDRINELLGIKVDPKGTGYNVTQSKIAIGSGGLLGKGFLQGTQTKLNFVPEQSTDFIFCTVGEEWGFIGSTLVIVLLAVFILRIIKLAERQRSSFSRIYGYGVASILFFHVAVNIGMTIGMAPVIGIPLPFFSYGGSSLWSFTILIFIFLRLDANRLQVFR</sequence>
<dbReference type="GO" id="GO:0005886">
    <property type="term" value="C:plasma membrane"/>
    <property type="evidence" value="ECO:0007669"/>
    <property type="project" value="TreeGrafter"/>
</dbReference>
<dbReference type="EMBL" id="CP043839">
    <property type="protein sequence ID" value="WOF10933.1"/>
    <property type="molecule type" value="Genomic_DNA"/>
</dbReference>
<evidence type="ECO:0000313" key="15">
    <source>
        <dbReference type="EMBL" id="WOF10933.1"/>
    </source>
</evidence>
<keyword evidence="6" id="KW-0133">Cell shape</keyword>
<reference evidence="15 17" key="1">
    <citation type="submission" date="2019-09" db="EMBL/GenBank/DDBJ databases">
        <title>Butyricimonas paravirosa DSM 105722 (=214-4 = JCM 18677 = CCUG 65563).</title>
        <authorList>
            <person name="Le Roy T."/>
            <person name="Cani P.D."/>
        </authorList>
    </citation>
    <scope>NUCLEOTIDE SEQUENCE [LARGE SCALE GENOMIC DNA]</scope>
    <source>
        <strain evidence="15 17">DSM 105722</strain>
    </source>
</reference>
<evidence type="ECO:0000256" key="4">
    <source>
        <dbReference type="ARBA" id="ARBA00022679"/>
    </source>
</evidence>
<feature type="transmembrane region" description="Helical" evidence="13">
    <location>
        <begin position="444"/>
        <end position="465"/>
    </location>
</feature>
<dbReference type="GO" id="GO:0016757">
    <property type="term" value="F:glycosyltransferase activity"/>
    <property type="evidence" value="ECO:0007669"/>
    <property type="project" value="UniProtKB-KW"/>
</dbReference>
<feature type="transmembrane region" description="Helical" evidence="13">
    <location>
        <begin position="182"/>
        <end position="201"/>
    </location>
</feature>
<evidence type="ECO:0000256" key="1">
    <source>
        <dbReference type="ARBA" id="ARBA00004141"/>
    </source>
</evidence>
<dbReference type="GO" id="GO:0071555">
    <property type="term" value="P:cell wall organization"/>
    <property type="evidence" value="ECO:0007669"/>
    <property type="project" value="UniProtKB-KW"/>
</dbReference>
<feature type="transmembrane region" description="Helical" evidence="13">
    <location>
        <begin position="285"/>
        <end position="306"/>
    </location>
</feature>
<dbReference type="NCBIfam" id="TIGR02210">
    <property type="entry name" value="rodA_shape"/>
    <property type="match status" value="1"/>
</dbReference>
<keyword evidence="9 13" id="KW-0472">Membrane</keyword>
<dbReference type="InterPro" id="IPR001182">
    <property type="entry name" value="FtsW/RodA"/>
</dbReference>
<keyword evidence="10" id="KW-0961">Cell wall biogenesis/degradation</keyword>
<dbReference type="PROSITE" id="PS00428">
    <property type="entry name" value="FTSW_RODA_SPOVE"/>
    <property type="match status" value="1"/>
</dbReference>
<keyword evidence="2" id="KW-1003">Cell membrane</keyword>
<feature type="transmembrane region" description="Helical" evidence="13">
    <location>
        <begin position="259"/>
        <end position="278"/>
    </location>
</feature>
<dbReference type="Proteomes" id="UP000576368">
    <property type="component" value="Unassembled WGS sequence"/>
</dbReference>
<feature type="transmembrane region" description="Helical" evidence="13">
    <location>
        <begin position="53"/>
        <end position="70"/>
    </location>
</feature>
<comment type="subcellular location">
    <subcellularLocation>
        <location evidence="1">Membrane</location>
        <topology evidence="1">Multi-pass membrane protein</topology>
    </subcellularLocation>
</comment>
<keyword evidence="8 13" id="KW-1133">Transmembrane helix</keyword>
<dbReference type="GO" id="GO:0051301">
    <property type="term" value="P:cell division"/>
    <property type="evidence" value="ECO:0007669"/>
    <property type="project" value="InterPro"/>
</dbReference>
<protein>
    <recommendedName>
        <fullName evidence="12">Cell wall polymerase</fullName>
    </recommendedName>
    <alternativeName>
        <fullName evidence="11">Peptidoglycan polymerase</fullName>
    </alternativeName>
</protein>
<dbReference type="InterPro" id="IPR018365">
    <property type="entry name" value="Cell_cycle_FtsW-rel_CS"/>
</dbReference>
<feature type="transmembrane region" description="Helical" evidence="13">
    <location>
        <begin position="142"/>
        <end position="161"/>
    </location>
</feature>
<evidence type="ECO:0000256" key="8">
    <source>
        <dbReference type="ARBA" id="ARBA00022989"/>
    </source>
</evidence>
<evidence type="ECO:0000256" key="13">
    <source>
        <dbReference type="SAM" id="Phobius"/>
    </source>
</evidence>
<gene>
    <name evidence="15" type="primary">rodA</name>
    <name evidence="15" type="ORF">F1644_00990</name>
    <name evidence="14" type="ORF">GGR15_000906</name>
</gene>